<evidence type="ECO:0000313" key="4">
    <source>
        <dbReference type="Proteomes" id="UP000004756"/>
    </source>
</evidence>
<reference evidence="3 4" key="1">
    <citation type="submission" date="2009-02" db="EMBL/GenBank/DDBJ databases">
        <title>Draft genome sequence of Clostridium asparagiforme (DSM 15981).</title>
        <authorList>
            <person name="Sudarsanam P."/>
            <person name="Ley R."/>
            <person name="Guruge J."/>
            <person name="Turnbaugh P.J."/>
            <person name="Mahowald M."/>
            <person name="Liep D."/>
            <person name="Gordon J."/>
        </authorList>
    </citation>
    <scope>NUCLEOTIDE SEQUENCE [LARGE SCALE GENOMIC DNA]</scope>
    <source>
        <strain evidence="3 4">DSM 15981</strain>
    </source>
</reference>
<feature type="signal peptide" evidence="2">
    <location>
        <begin position="1"/>
        <end position="18"/>
    </location>
</feature>
<evidence type="ECO:0000313" key="3">
    <source>
        <dbReference type="EMBL" id="EEG55512.1"/>
    </source>
</evidence>
<sequence length="64" mass="6531">MRSTAAGGLLLMRFPLCATPSGSARLSVRRTRSQLRHGAVQGGLGALPSTSSQGGDNRAGACVY</sequence>
<feature type="chain" id="PRO_5038541019" evidence="2">
    <location>
        <begin position="19"/>
        <end position="64"/>
    </location>
</feature>
<evidence type="ECO:0000256" key="2">
    <source>
        <dbReference type="SAM" id="SignalP"/>
    </source>
</evidence>
<keyword evidence="4" id="KW-1185">Reference proteome</keyword>
<gene>
    <name evidence="3" type="ORF">CLOSTASPAR_02404</name>
</gene>
<organism evidence="3 4">
    <name type="scientific">[Clostridium] asparagiforme DSM 15981</name>
    <dbReference type="NCBI Taxonomy" id="518636"/>
    <lineage>
        <taxon>Bacteria</taxon>
        <taxon>Bacillati</taxon>
        <taxon>Bacillota</taxon>
        <taxon>Clostridia</taxon>
        <taxon>Lachnospirales</taxon>
        <taxon>Lachnospiraceae</taxon>
        <taxon>Enterocloster</taxon>
    </lineage>
</organism>
<dbReference type="EMBL" id="ACCJ01000141">
    <property type="protein sequence ID" value="EEG55512.1"/>
    <property type="molecule type" value="Genomic_DNA"/>
</dbReference>
<protein>
    <submittedName>
        <fullName evidence="3">Uncharacterized protein</fullName>
    </submittedName>
</protein>
<dbReference type="Proteomes" id="UP000004756">
    <property type="component" value="Unassembled WGS sequence"/>
</dbReference>
<dbReference type="HOGENOM" id="CLU_2859654_0_0_9"/>
<feature type="region of interest" description="Disordered" evidence="1">
    <location>
        <begin position="39"/>
        <end position="64"/>
    </location>
</feature>
<accession>C0CZH7</accession>
<evidence type="ECO:0000256" key="1">
    <source>
        <dbReference type="SAM" id="MobiDB-lite"/>
    </source>
</evidence>
<keyword evidence="2" id="KW-0732">Signal</keyword>
<proteinExistence type="predicted"/>
<dbReference type="AlphaFoldDB" id="C0CZH7"/>
<comment type="caution">
    <text evidence="3">The sequence shown here is derived from an EMBL/GenBank/DDBJ whole genome shotgun (WGS) entry which is preliminary data.</text>
</comment>
<name>C0CZH7_9FIRM</name>